<dbReference type="InterPro" id="IPR008969">
    <property type="entry name" value="CarboxyPept-like_regulatory"/>
</dbReference>
<proteinExistence type="predicted"/>
<keyword evidence="3" id="KW-1185">Reference proteome</keyword>
<dbReference type="Gene3D" id="2.60.40.1120">
    <property type="entry name" value="Carboxypeptidase-like, regulatory domain"/>
    <property type="match status" value="1"/>
</dbReference>
<reference evidence="2 3" key="1">
    <citation type="submission" date="2019-02" db="EMBL/GenBank/DDBJ databases">
        <title>Deep-cultivation of Planctomycetes and their phenomic and genomic characterization uncovers novel biology.</title>
        <authorList>
            <person name="Wiegand S."/>
            <person name="Jogler M."/>
            <person name="Boedeker C."/>
            <person name="Pinto D."/>
            <person name="Vollmers J."/>
            <person name="Rivas-Marin E."/>
            <person name="Kohn T."/>
            <person name="Peeters S.H."/>
            <person name="Heuer A."/>
            <person name="Rast P."/>
            <person name="Oberbeckmann S."/>
            <person name="Bunk B."/>
            <person name="Jeske O."/>
            <person name="Meyerdierks A."/>
            <person name="Storesund J.E."/>
            <person name="Kallscheuer N."/>
            <person name="Luecker S."/>
            <person name="Lage O.M."/>
            <person name="Pohl T."/>
            <person name="Merkel B.J."/>
            <person name="Hornburger P."/>
            <person name="Mueller R.-W."/>
            <person name="Bruemmer F."/>
            <person name="Labrenz M."/>
            <person name="Spormann A.M."/>
            <person name="Op Den Camp H."/>
            <person name="Overmann J."/>
            <person name="Amann R."/>
            <person name="Jetten M.S.M."/>
            <person name="Mascher T."/>
            <person name="Medema M.H."/>
            <person name="Devos D.P."/>
            <person name="Kaster A.-K."/>
            <person name="Ovreas L."/>
            <person name="Rohde M."/>
            <person name="Galperin M.Y."/>
            <person name="Jogler C."/>
        </authorList>
    </citation>
    <scope>NUCLEOTIDE SEQUENCE [LARGE SCALE GENOMIC DNA]</scope>
    <source>
        <strain evidence="2 3">KOR42</strain>
    </source>
</reference>
<name>A0A5C5X8I0_9PLAN</name>
<evidence type="ECO:0000313" key="2">
    <source>
        <dbReference type="EMBL" id="TWT58593.1"/>
    </source>
</evidence>
<comment type="caution">
    <text evidence="2">The sequence shown here is derived from an EMBL/GenBank/DDBJ whole genome shotgun (WGS) entry which is preliminary data.</text>
</comment>
<evidence type="ECO:0000256" key="1">
    <source>
        <dbReference type="SAM" id="MobiDB-lite"/>
    </source>
</evidence>
<dbReference type="AlphaFoldDB" id="A0A5C5X8I0"/>
<evidence type="ECO:0008006" key="4">
    <source>
        <dbReference type="Google" id="ProtNLM"/>
    </source>
</evidence>
<evidence type="ECO:0000313" key="3">
    <source>
        <dbReference type="Proteomes" id="UP000317243"/>
    </source>
</evidence>
<gene>
    <name evidence="2" type="ORF">KOR42_19750</name>
</gene>
<protein>
    <recommendedName>
        <fullName evidence="4">Carboxypeptidase regulatory-like domain-containing protein</fullName>
    </recommendedName>
</protein>
<dbReference type="RefSeq" id="WP_146509089.1">
    <property type="nucleotide sequence ID" value="NZ_SIHI01000001.1"/>
</dbReference>
<dbReference type="OrthoDB" id="286727at2"/>
<dbReference type="PROSITE" id="PS51257">
    <property type="entry name" value="PROKAR_LIPOPROTEIN"/>
    <property type="match status" value="1"/>
</dbReference>
<accession>A0A5C5X8I0</accession>
<dbReference type="Proteomes" id="UP000317243">
    <property type="component" value="Unassembled WGS sequence"/>
</dbReference>
<dbReference type="SUPFAM" id="SSF49464">
    <property type="entry name" value="Carboxypeptidase regulatory domain-like"/>
    <property type="match status" value="1"/>
</dbReference>
<sequence>MRNLISLCGIVAISAMGCGPSGPDIEGVHGKVTMNGQPLRNASIVFMPVESGRPAGARTDEEGMYVLNFSGGRQGAQAGEYKVRISTASDPMAQEDGSTTPGSPETVPLKYGAQTTLTATVVEGGDNEFNFDITSEGPVAQAEDGY</sequence>
<dbReference type="EMBL" id="SIHI01000001">
    <property type="protein sequence ID" value="TWT58593.1"/>
    <property type="molecule type" value="Genomic_DNA"/>
</dbReference>
<organism evidence="2 3">
    <name type="scientific">Thalassoglobus neptunius</name>
    <dbReference type="NCBI Taxonomy" id="1938619"/>
    <lineage>
        <taxon>Bacteria</taxon>
        <taxon>Pseudomonadati</taxon>
        <taxon>Planctomycetota</taxon>
        <taxon>Planctomycetia</taxon>
        <taxon>Planctomycetales</taxon>
        <taxon>Planctomycetaceae</taxon>
        <taxon>Thalassoglobus</taxon>
    </lineage>
</organism>
<feature type="region of interest" description="Disordered" evidence="1">
    <location>
        <begin position="86"/>
        <end position="109"/>
    </location>
</feature>